<evidence type="ECO:0000256" key="8">
    <source>
        <dbReference type="SAM" id="SignalP"/>
    </source>
</evidence>
<feature type="signal peptide" evidence="8">
    <location>
        <begin position="1"/>
        <end position="17"/>
    </location>
</feature>
<evidence type="ECO:0000313" key="9">
    <source>
        <dbReference type="EMBL" id="EKX53547.1"/>
    </source>
</evidence>
<dbReference type="GO" id="GO:0005789">
    <property type="term" value="C:endoplasmic reticulum membrane"/>
    <property type="evidence" value="ECO:0007669"/>
    <property type="project" value="UniProtKB-SubCell"/>
</dbReference>
<evidence type="ECO:0008006" key="12">
    <source>
        <dbReference type="Google" id="ProtNLM"/>
    </source>
</evidence>
<dbReference type="RefSeq" id="XP_005840527.1">
    <property type="nucleotide sequence ID" value="XM_005840470.1"/>
</dbReference>
<dbReference type="KEGG" id="gtt:GUITHDRAFT_91839"/>
<protein>
    <recommendedName>
        <fullName evidence="12">C-8 sterol isomerase</fullName>
    </recommendedName>
</protein>
<dbReference type="PaxDb" id="55529-EKX53547"/>
<dbReference type="EnsemblProtists" id="EKX53547">
    <property type="protein sequence ID" value="EKX53547"/>
    <property type="gene ID" value="GUITHDRAFT_91839"/>
</dbReference>
<evidence type="ECO:0000256" key="2">
    <source>
        <dbReference type="ARBA" id="ARBA00007141"/>
    </source>
</evidence>
<evidence type="ECO:0000313" key="11">
    <source>
        <dbReference type="Proteomes" id="UP000011087"/>
    </source>
</evidence>
<name>L1JYU7_GUITC</name>
<keyword evidence="4" id="KW-0256">Endoplasmic reticulum</keyword>
<dbReference type="Proteomes" id="UP000011087">
    <property type="component" value="Unassembled WGS sequence"/>
</dbReference>
<dbReference type="AlphaFoldDB" id="L1JYU7"/>
<proteinExistence type="inferred from homology"/>
<dbReference type="HOGENOM" id="CLU_085469_0_0_1"/>
<evidence type="ECO:0000256" key="6">
    <source>
        <dbReference type="ARBA" id="ARBA00023136"/>
    </source>
</evidence>
<evidence type="ECO:0000256" key="4">
    <source>
        <dbReference type="ARBA" id="ARBA00022824"/>
    </source>
</evidence>
<reference evidence="11" key="2">
    <citation type="submission" date="2012-11" db="EMBL/GenBank/DDBJ databases">
        <authorList>
            <person name="Kuo A."/>
            <person name="Curtis B.A."/>
            <person name="Tanifuji G."/>
            <person name="Burki F."/>
            <person name="Gruber A."/>
            <person name="Irimia M."/>
            <person name="Maruyama S."/>
            <person name="Arias M.C."/>
            <person name="Ball S.G."/>
            <person name="Gile G.H."/>
            <person name="Hirakawa Y."/>
            <person name="Hopkins J.F."/>
            <person name="Rensing S.A."/>
            <person name="Schmutz J."/>
            <person name="Symeonidi A."/>
            <person name="Elias M."/>
            <person name="Eveleigh R.J."/>
            <person name="Herman E.K."/>
            <person name="Klute M.J."/>
            <person name="Nakayama T."/>
            <person name="Obornik M."/>
            <person name="Reyes-Prieto A."/>
            <person name="Armbrust E.V."/>
            <person name="Aves S.J."/>
            <person name="Beiko R.G."/>
            <person name="Coutinho P."/>
            <person name="Dacks J.B."/>
            <person name="Durnford D.G."/>
            <person name="Fast N.M."/>
            <person name="Green B.R."/>
            <person name="Grisdale C."/>
            <person name="Hempe F."/>
            <person name="Henrissat B."/>
            <person name="Hoppner M.P."/>
            <person name="Ishida K.-I."/>
            <person name="Kim E."/>
            <person name="Koreny L."/>
            <person name="Kroth P.G."/>
            <person name="Liu Y."/>
            <person name="Malik S.-B."/>
            <person name="Maier U.G."/>
            <person name="McRose D."/>
            <person name="Mock T."/>
            <person name="Neilson J.A."/>
            <person name="Onodera N.T."/>
            <person name="Poole A.M."/>
            <person name="Pritham E.J."/>
            <person name="Richards T.A."/>
            <person name="Rocap G."/>
            <person name="Roy S.W."/>
            <person name="Sarai C."/>
            <person name="Schaack S."/>
            <person name="Shirato S."/>
            <person name="Slamovits C.H."/>
            <person name="Spencer D.F."/>
            <person name="Suzuki S."/>
            <person name="Worden A.Z."/>
            <person name="Zauner S."/>
            <person name="Barry K."/>
            <person name="Bell C."/>
            <person name="Bharti A.K."/>
            <person name="Crow J.A."/>
            <person name="Grimwood J."/>
            <person name="Kramer R."/>
            <person name="Lindquist E."/>
            <person name="Lucas S."/>
            <person name="Salamov A."/>
            <person name="McFadden G.I."/>
            <person name="Lane C.E."/>
            <person name="Keeling P.J."/>
            <person name="Gray M.W."/>
            <person name="Grigoriev I.V."/>
            <person name="Archibald J.M."/>
        </authorList>
    </citation>
    <scope>NUCLEOTIDE SEQUENCE</scope>
    <source>
        <strain evidence="11">CCMP2712</strain>
    </source>
</reference>
<evidence type="ECO:0000256" key="1">
    <source>
        <dbReference type="ARBA" id="ARBA00004586"/>
    </source>
</evidence>
<evidence type="ECO:0000256" key="3">
    <source>
        <dbReference type="ARBA" id="ARBA00022692"/>
    </source>
</evidence>
<keyword evidence="6" id="KW-0472">Membrane</keyword>
<dbReference type="PANTHER" id="PTHR10868:SF1">
    <property type="entry name" value="SIGMA NON-OPIOID INTRACELLULAR RECEPTOR 1"/>
    <property type="match status" value="1"/>
</dbReference>
<comment type="similarity">
    <text evidence="2 7">Belongs to the ERG2 family.</text>
</comment>
<keyword evidence="3" id="KW-0812">Transmembrane</keyword>
<keyword evidence="8" id="KW-0732">Signal</keyword>
<gene>
    <name evidence="9" type="ORF">GUITHDRAFT_91839</name>
</gene>
<dbReference type="PANTHER" id="PTHR10868">
    <property type="entry name" value="SIGMA 1-TYPE OPIOID RECEPTOR-RELATED"/>
    <property type="match status" value="1"/>
</dbReference>
<sequence length="210" mass="23620">MARILLVSTIVLVLAIAVPFLTPKTVFDEKKLAEIARKALAKESKNATRIINNVIDLMRKEYPDYIEKGDKWLFNNAGGAMGSMTVLHASFSEYVIIFGSAIGTEGHTGRFLADDWFTILYGEQWAYKAGAIEREVYKPGDQHHLPFGVAKGYRMPEACWALEYARGNILSMMPFGIFDTFSSTLDLWTLWETVEVSGTQMIKNLLRGKI</sequence>
<dbReference type="GeneID" id="17310490"/>
<accession>L1JYU7</accession>
<reference evidence="10" key="3">
    <citation type="submission" date="2016-03" db="UniProtKB">
        <authorList>
            <consortium name="EnsemblProtists"/>
        </authorList>
    </citation>
    <scope>IDENTIFICATION</scope>
</reference>
<feature type="chain" id="PRO_5008772102" description="C-8 sterol isomerase" evidence="8">
    <location>
        <begin position="18"/>
        <end position="210"/>
    </location>
</feature>
<comment type="subcellular location">
    <subcellularLocation>
        <location evidence="1">Endoplasmic reticulum membrane</location>
    </subcellularLocation>
</comment>
<evidence type="ECO:0000256" key="7">
    <source>
        <dbReference type="RuleBase" id="RU368083"/>
    </source>
</evidence>
<dbReference type="OMA" id="AMYVIHA"/>
<dbReference type="STRING" id="905079.L1JYU7"/>
<reference evidence="9 11" key="1">
    <citation type="journal article" date="2012" name="Nature">
        <title>Algal genomes reveal evolutionary mosaicism and the fate of nucleomorphs.</title>
        <authorList>
            <consortium name="DOE Joint Genome Institute"/>
            <person name="Curtis B.A."/>
            <person name="Tanifuji G."/>
            <person name="Burki F."/>
            <person name="Gruber A."/>
            <person name="Irimia M."/>
            <person name="Maruyama S."/>
            <person name="Arias M.C."/>
            <person name="Ball S.G."/>
            <person name="Gile G.H."/>
            <person name="Hirakawa Y."/>
            <person name="Hopkins J.F."/>
            <person name="Kuo A."/>
            <person name="Rensing S.A."/>
            <person name="Schmutz J."/>
            <person name="Symeonidi A."/>
            <person name="Elias M."/>
            <person name="Eveleigh R.J."/>
            <person name="Herman E.K."/>
            <person name="Klute M.J."/>
            <person name="Nakayama T."/>
            <person name="Obornik M."/>
            <person name="Reyes-Prieto A."/>
            <person name="Armbrust E.V."/>
            <person name="Aves S.J."/>
            <person name="Beiko R.G."/>
            <person name="Coutinho P."/>
            <person name="Dacks J.B."/>
            <person name="Durnford D.G."/>
            <person name="Fast N.M."/>
            <person name="Green B.R."/>
            <person name="Grisdale C.J."/>
            <person name="Hempel F."/>
            <person name="Henrissat B."/>
            <person name="Hoppner M.P."/>
            <person name="Ishida K."/>
            <person name="Kim E."/>
            <person name="Koreny L."/>
            <person name="Kroth P.G."/>
            <person name="Liu Y."/>
            <person name="Malik S.B."/>
            <person name="Maier U.G."/>
            <person name="McRose D."/>
            <person name="Mock T."/>
            <person name="Neilson J.A."/>
            <person name="Onodera N.T."/>
            <person name="Poole A.M."/>
            <person name="Pritham E.J."/>
            <person name="Richards T.A."/>
            <person name="Rocap G."/>
            <person name="Roy S.W."/>
            <person name="Sarai C."/>
            <person name="Schaack S."/>
            <person name="Shirato S."/>
            <person name="Slamovits C.H."/>
            <person name="Spencer D.F."/>
            <person name="Suzuki S."/>
            <person name="Worden A.Z."/>
            <person name="Zauner S."/>
            <person name="Barry K."/>
            <person name="Bell C."/>
            <person name="Bharti A.K."/>
            <person name="Crow J.A."/>
            <person name="Grimwood J."/>
            <person name="Kramer R."/>
            <person name="Lindquist E."/>
            <person name="Lucas S."/>
            <person name="Salamov A."/>
            <person name="McFadden G.I."/>
            <person name="Lane C.E."/>
            <person name="Keeling P.J."/>
            <person name="Gray M.W."/>
            <person name="Grigoriev I.V."/>
            <person name="Archibald J.M."/>
        </authorList>
    </citation>
    <scope>NUCLEOTIDE SEQUENCE</scope>
    <source>
        <strain evidence="9 11">CCMP2712</strain>
    </source>
</reference>
<dbReference type="OrthoDB" id="347124at2759"/>
<organism evidence="9">
    <name type="scientific">Guillardia theta (strain CCMP2712)</name>
    <name type="common">Cryptophyte</name>
    <dbReference type="NCBI Taxonomy" id="905079"/>
    <lineage>
        <taxon>Eukaryota</taxon>
        <taxon>Cryptophyceae</taxon>
        <taxon>Pyrenomonadales</taxon>
        <taxon>Geminigeraceae</taxon>
        <taxon>Guillardia</taxon>
    </lineage>
</organism>
<evidence type="ECO:0000256" key="5">
    <source>
        <dbReference type="ARBA" id="ARBA00022989"/>
    </source>
</evidence>
<keyword evidence="11" id="KW-1185">Reference proteome</keyword>
<dbReference type="EMBL" id="JH992969">
    <property type="protein sequence ID" value="EKX53547.1"/>
    <property type="molecule type" value="Genomic_DNA"/>
</dbReference>
<dbReference type="eggNOG" id="KOG4143">
    <property type="taxonomic scope" value="Eukaryota"/>
</dbReference>
<keyword evidence="5" id="KW-1133">Transmembrane helix</keyword>
<dbReference type="InterPro" id="IPR006716">
    <property type="entry name" value="ERG2_sigma1_rcpt-like"/>
</dbReference>
<evidence type="ECO:0000313" key="10">
    <source>
        <dbReference type="EnsemblProtists" id="EKX53547"/>
    </source>
</evidence>
<dbReference type="Pfam" id="PF04622">
    <property type="entry name" value="ERG2_Sigma1R"/>
    <property type="match status" value="1"/>
</dbReference>